<dbReference type="SUPFAM" id="SSF49899">
    <property type="entry name" value="Concanavalin A-like lectins/glucanases"/>
    <property type="match status" value="1"/>
</dbReference>
<dbReference type="Gene3D" id="2.60.120.200">
    <property type="match status" value="1"/>
</dbReference>
<dbReference type="GO" id="GO:0030246">
    <property type="term" value="F:carbohydrate binding"/>
    <property type="evidence" value="ECO:0007669"/>
    <property type="project" value="UniProtKB-KW"/>
</dbReference>
<gene>
    <name evidence="1" type="ORF">SAMN05661044_03137</name>
</gene>
<dbReference type="AlphaFoldDB" id="A0A1H7SCM1"/>
<name>A0A1H7SCM1_OLID1</name>
<evidence type="ECO:0000313" key="1">
    <source>
        <dbReference type="EMBL" id="SEL69277.1"/>
    </source>
</evidence>
<organism evidence="1 2">
    <name type="scientific">Olivibacter domesticus</name>
    <name type="common">Pseudosphingobacterium domesticum</name>
    <dbReference type="NCBI Taxonomy" id="407022"/>
    <lineage>
        <taxon>Bacteria</taxon>
        <taxon>Pseudomonadati</taxon>
        <taxon>Bacteroidota</taxon>
        <taxon>Sphingobacteriia</taxon>
        <taxon>Sphingobacteriales</taxon>
        <taxon>Sphingobacteriaceae</taxon>
        <taxon>Olivibacter</taxon>
    </lineage>
</organism>
<dbReference type="GO" id="GO:0004553">
    <property type="term" value="F:hydrolase activity, hydrolyzing O-glycosyl compounds"/>
    <property type="evidence" value="ECO:0007669"/>
    <property type="project" value="UniProtKB-ARBA"/>
</dbReference>
<protein>
    <submittedName>
        <fullName evidence="1">Concanavalin A-like lectin/glucanases superfamily protein</fullName>
    </submittedName>
</protein>
<dbReference type="EMBL" id="FOAF01000003">
    <property type="protein sequence ID" value="SEL69277.1"/>
    <property type="molecule type" value="Genomic_DNA"/>
</dbReference>
<dbReference type="InterPro" id="IPR013320">
    <property type="entry name" value="ConA-like_dom_sf"/>
</dbReference>
<keyword evidence="2" id="KW-1185">Reference proteome</keyword>
<evidence type="ECO:0000313" key="2">
    <source>
        <dbReference type="Proteomes" id="UP000199421"/>
    </source>
</evidence>
<dbReference type="GO" id="GO:0005975">
    <property type="term" value="P:carbohydrate metabolic process"/>
    <property type="evidence" value="ECO:0007669"/>
    <property type="project" value="UniProtKB-ARBA"/>
</dbReference>
<dbReference type="PROSITE" id="PS51257">
    <property type="entry name" value="PROKAR_LIPOPROTEIN"/>
    <property type="match status" value="1"/>
</dbReference>
<keyword evidence="1" id="KW-0430">Lectin</keyword>
<reference evidence="2" key="1">
    <citation type="submission" date="2016-10" db="EMBL/GenBank/DDBJ databases">
        <authorList>
            <person name="Varghese N."/>
            <person name="Submissions S."/>
        </authorList>
    </citation>
    <scope>NUCLEOTIDE SEQUENCE [LARGE SCALE GENOMIC DNA]</scope>
    <source>
        <strain evidence="2">DSM 18733</strain>
    </source>
</reference>
<dbReference type="Proteomes" id="UP000199421">
    <property type="component" value="Unassembled WGS sequence"/>
</dbReference>
<dbReference type="RefSeq" id="WP_093326285.1">
    <property type="nucleotide sequence ID" value="NZ_FOAF01000003.1"/>
</dbReference>
<proteinExistence type="predicted"/>
<dbReference type="OrthoDB" id="799793at2"/>
<sequence length="250" mass="28348">MKNADCFSQLMGILFLGVLISGCDKGHDDLKPVTNLDSGLVYYFPFDGNSIDQVSQETYDVKGATFDADRFNNPDGALRIADTTLYEQGVNVGSGLGEKEGSLSFWINLYELNKLHPLFLKGYFHNFSARTNNLFVTTDSALTVYWADTEGDVTVKTQKVIKPNKWQHILLRWAKSRSLLEVFVNGKKVLSNDYQSDLILDPSEPPENMCYSYNYEGSHTGSPNHFRGRIDEVRRYSRWLNDAEVDELSD</sequence>
<dbReference type="Pfam" id="PF13385">
    <property type="entry name" value="Laminin_G_3"/>
    <property type="match status" value="1"/>
</dbReference>
<accession>A0A1H7SCM1</accession>